<organism evidence="2 3">
    <name type="scientific">Shewanella hanedai</name>
    <name type="common">Alteromonas hanedai</name>
    <dbReference type="NCBI Taxonomy" id="25"/>
    <lineage>
        <taxon>Bacteria</taxon>
        <taxon>Pseudomonadati</taxon>
        <taxon>Pseudomonadota</taxon>
        <taxon>Gammaproteobacteria</taxon>
        <taxon>Alteromonadales</taxon>
        <taxon>Shewanellaceae</taxon>
        <taxon>Shewanella</taxon>
    </lineage>
</organism>
<name>A0A553JLM6_SHEHA</name>
<dbReference type="Pfam" id="PF09346">
    <property type="entry name" value="SMI1_KNR4"/>
    <property type="match status" value="1"/>
</dbReference>
<dbReference type="OrthoDB" id="9131304at2"/>
<dbReference type="InterPro" id="IPR037883">
    <property type="entry name" value="Knr4/Smi1-like_sf"/>
</dbReference>
<gene>
    <name evidence="2" type="ORF">FN961_15965</name>
</gene>
<sequence length="144" mass="16677">MDKIELELCDETVTEDMWANLERVVGVLLPVTMKNHYKKFNGGQPIPSFVHDRKNLFPVNAFDSINDILKNFEWATVDSLPKEFKINELLVFAYDPGSGSFAVSLRESDFGKIYFYVLELEAIIYGEWDSFDEFIDSFVEDNNE</sequence>
<dbReference type="InterPro" id="IPR018958">
    <property type="entry name" value="Knr4/Smi1-like_dom"/>
</dbReference>
<dbReference type="EMBL" id="VKGK01000020">
    <property type="protein sequence ID" value="TRY13341.1"/>
    <property type="molecule type" value="Genomic_DNA"/>
</dbReference>
<evidence type="ECO:0000313" key="3">
    <source>
        <dbReference type="Proteomes" id="UP000318126"/>
    </source>
</evidence>
<reference evidence="3" key="1">
    <citation type="submission" date="2019-07" db="EMBL/GenBank/DDBJ databases">
        <title>Shewanella sp. YLB-08 draft genomic sequence.</title>
        <authorList>
            <person name="Yu L."/>
        </authorList>
    </citation>
    <scope>NUCLEOTIDE SEQUENCE [LARGE SCALE GENOMIC DNA]</scope>
    <source>
        <strain evidence="3">JCM 20706</strain>
    </source>
</reference>
<evidence type="ECO:0000313" key="2">
    <source>
        <dbReference type="EMBL" id="TRY13341.1"/>
    </source>
</evidence>
<dbReference type="Proteomes" id="UP000318126">
    <property type="component" value="Unassembled WGS sequence"/>
</dbReference>
<evidence type="ECO:0000259" key="1">
    <source>
        <dbReference type="SMART" id="SM00860"/>
    </source>
</evidence>
<comment type="caution">
    <text evidence="2">The sequence shown here is derived from an EMBL/GenBank/DDBJ whole genome shotgun (WGS) entry which is preliminary data.</text>
</comment>
<accession>A0A553JLM6</accession>
<keyword evidence="3" id="KW-1185">Reference proteome</keyword>
<protein>
    <submittedName>
        <fullName evidence="2">SMI1/KNR4 family protein</fullName>
    </submittedName>
</protein>
<dbReference type="SUPFAM" id="SSF160631">
    <property type="entry name" value="SMI1/KNR4-like"/>
    <property type="match status" value="1"/>
</dbReference>
<dbReference type="RefSeq" id="WP_144041179.1">
    <property type="nucleotide sequence ID" value="NZ_BMPL01000032.1"/>
</dbReference>
<dbReference type="SMART" id="SM00860">
    <property type="entry name" value="SMI1_KNR4"/>
    <property type="match status" value="1"/>
</dbReference>
<feature type="domain" description="Knr4/Smi1-like" evidence="1">
    <location>
        <begin position="12"/>
        <end position="137"/>
    </location>
</feature>
<dbReference type="AlphaFoldDB" id="A0A553JLM6"/>
<dbReference type="Gene3D" id="3.40.1580.10">
    <property type="entry name" value="SMI1/KNR4-like"/>
    <property type="match status" value="1"/>
</dbReference>
<proteinExistence type="predicted"/>